<dbReference type="Proteomes" id="UP000245207">
    <property type="component" value="Unassembled WGS sequence"/>
</dbReference>
<name>A0A2U1PG43_ARTAN</name>
<feature type="compositionally biased region" description="Polar residues" evidence="1">
    <location>
        <begin position="43"/>
        <end position="53"/>
    </location>
</feature>
<reference evidence="2 3" key="1">
    <citation type="journal article" date="2018" name="Mol. Plant">
        <title>The genome of Artemisia annua provides insight into the evolution of Asteraceae family and artemisinin biosynthesis.</title>
        <authorList>
            <person name="Shen Q."/>
            <person name="Zhang L."/>
            <person name="Liao Z."/>
            <person name="Wang S."/>
            <person name="Yan T."/>
            <person name="Shi P."/>
            <person name="Liu M."/>
            <person name="Fu X."/>
            <person name="Pan Q."/>
            <person name="Wang Y."/>
            <person name="Lv Z."/>
            <person name="Lu X."/>
            <person name="Zhang F."/>
            <person name="Jiang W."/>
            <person name="Ma Y."/>
            <person name="Chen M."/>
            <person name="Hao X."/>
            <person name="Li L."/>
            <person name="Tang Y."/>
            <person name="Lv G."/>
            <person name="Zhou Y."/>
            <person name="Sun X."/>
            <person name="Brodelius P.E."/>
            <person name="Rose J.K.C."/>
            <person name="Tang K."/>
        </authorList>
    </citation>
    <scope>NUCLEOTIDE SEQUENCE [LARGE SCALE GENOMIC DNA]</scope>
    <source>
        <strain evidence="3">cv. Huhao1</strain>
        <tissue evidence="2">Leaf</tissue>
    </source>
</reference>
<evidence type="ECO:0000256" key="1">
    <source>
        <dbReference type="SAM" id="MobiDB-lite"/>
    </source>
</evidence>
<evidence type="ECO:0000313" key="2">
    <source>
        <dbReference type="EMBL" id="PWA84637.1"/>
    </source>
</evidence>
<organism evidence="2 3">
    <name type="scientific">Artemisia annua</name>
    <name type="common">Sweet wormwood</name>
    <dbReference type="NCBI Taxonomy" id="35608"/>
    <lineage>
        <taxon>Eukaryota</taxon>
        <taxon>Viridiplantae</taxon>
        <taxon>Streptophyta</taxon>
        <taxon>Embryophyta</taxon>
        <taxon>Tracheophyta</taxon>
        <taxon>Spermatophyta</taxon>
        <taxon>Magnoliopsida</taxon>
        <taxon>eudicotyledons</taxon>
        <taxon>Gunneridae</taxon>
        <taxon>Pentapetalae</taxon>
        <taxon>asterids</taxon>
        <taxon>campanulids</taxon>
        <taxon>Asterales</taxon>
        <taxon>Asteraceae</taxon>
        <taxon>Asteroideae</taxon>
        <taxon>Anthemideae</taxon>
        <taxon>Artemisiinae</taxon>
        <taxon>Artemisia</taxon>
    </lineage>
</organism>
<protein>
    <submittedName>
        <fullName evidence="2">Uncharacterized protein</fullName>
    </submittedName>
</protein>
<feature type="region of interest" description="Disordered" evidence="1">
    <location>
        <begin position="37"/>
        <end position="65"/>
    </location>
</feature>
<accession>A0A2U1PG43</accession>
<keyword evidence="3" id="KW-1185">Reference proteome</keyword>
<sequence>MRPTTKGCEYQRIPLTDGSIVEQASVVLICHVRQDNHEENKNNTKAVRTTVTASDHRTARARAGPLPSIKRLRLRMFQL</sequence>
<dbReference type="EMBL" id="PKPP01001207">
    <property type="protein sequence ID" value="PWA84637.1"/>
    <property type="molecule type" value="Genomic_DNA"/>
</dbReference>
<gene>
    <name evidence="2" type="ORF">CTI12_AA156550</name>
</gene>
<dbReference type="AlphaFoldDB" id="A0A2U1PG43"/>
<comment type="caution">
    <text evidence="2">The sequence shown here is derived from an EMBL/GenBank/DDBJ whole genome shotgun (WGS) entry which is preliminary data.</text>
</comment>
<evidence type="ECO:0000313" key="3">
    <source>
        <dbReference type="Proteomes" id="UP000245207"/>
    </source>
</evidence>
<proteinExistence type="predicted"/>